<evidence type="ECO:0000256" key="9">
    <source>
        <dbReference type="ARBA" id="ARBA00023235"/>
    </source>
</evidence>
<dbReference type="InterPro" id="IPR016055">
    <property type="entry name" value="A-D-PHexomutase_a/b/a-I/II/III"/>
</dbReference>
<accession>A0A4R1KQ06</accession>
<evidence type="ECO:0000256" key="5">
    <source>
        <dbReference type="ARBA" id="ARBA00012730"/>
    </source>
</evidence>
<comment type="pathway">
    <text evidence="3">Nucleotide-sugar biosynthesis; GDP-alpha-D-mannose biosynthesis; alpha-D-mannose 1-phosphate from D-fructose 6-phosphate: step 2/2.</text>
</comment>
<keyword evidence="6" id="KW-0597">Phosphoprotein</keyword>
<keyword evidence="16" id="KW-1185">Reference proteome</keyword>
<dbReference type="GO" id="GO:0000287">
    <property type="term" value="F:magnesium ion binding"/>
    <property type="evidence" value="ECO:0007669"/>
    <property type="project" value="InterPro"/>
</dbReference>
<feature type="domain" description="Alpha-D-phosphohexomutase alpha/beta/alpha" evidence="13">
    <location>
        <begin position="152"/>
        <end position="256"/>
    </location>
</feature>
<comment type="similarity">
    <text evidence="4 10">Belongs to the phosphohexose mutase family.</text>
</comment>
<keyword evidence="9" id="KW-0413">Isomerase</keyword>
<dbReference type="AlphaFoldDB" id="A0A4R1KQ06"/>
<dbReference type="InterPro" id="IPR016066">
    <property type="entry name" value="A-D-PHexomutase_CS"/>
</dbReference>
<evidence type="ECO:0000256" key="10">
    <source>
        <dbReference type="RuleBase" id="RU004326"/>
    </source>
</evidence>
<evidence type="ECO:0000256" key="7">
    <source>
        <dbReference type="ARBA" id="ARBA00022723"/>
    </source>
</evidence>
<comment type="catalytic activity">
    <reaction evidence="1">
        <text>alpha-D-mannose 1-phosphate = D-mannose 6-phosphate</text>
        <dbReference type="Rhea" id="RHEA:11140"/>
        <dbReference type="ChEBI" id="CHEBI:58409"/>
        <dbReference type="ChEBI" id="CHEBI:58735"/>
        <dbReference type="EC" id="5.4.2.8"/>
    </reaction>
</comment>
<comment type="cofactor">
    <cofactor evidence="2">
        <name>Mg(2+)</name>
        <dbReference type="ChEBI" id="CHEBI:18420"/>
    </cofactor>
</comment>
<protein>
    <recommendedName>
        <fullName evidence="5">phosphomannomutase</fullName>
        <ecNumber evidence="5">5.4.2.8</ecNumber>
    </recommendedName>
</protein>
<dbReference type="InterPro" id="IPR036900">
    <property type="entry name" value="A-D-PHexomutase_C_sf"/>
</dbReference>
<feature type="domain" description="Alpha-D-phosphohexomutase C-terminal" evidence="11">
    <location>
        <begin position="376"/>
        <end position="446"/>
    </location>
</feature>
<dbReference type="Pfam" id="PF02879">
    <property type="entry name" value="PGM_PMM_II"/>
    <property type="match status" value="1"/>
</dbReference>
<evidence type="ECO:0000256" key="6">
    <source>
        <dbReference type="ARBA" id="ARBA00022553"/>
    </source>
</evidence>
<evidence type="ECO:0000256" key="2">
    <source>
        <dbReference type="ARBA" id="ARBA00001946"/>
    </source>
</evidence>
<dbReference type="Pfam" id="PF02880">
    <property type="entry name" value="PGM_PMM_III"/>
    <property type="match status" value="1"/>
</dbReference>
<evidence type="ECO:0000259" key="14">
    <source>
        <dbReference type="Pfam" id="PF02880"/>
    </source>
</evidence>
<dbReference type="InterPro" id="IPR005843">
    <property type="entry name" value="A-D-PHexomutase_C"/>
</dbReference>
<evidence type="ECO:0000256" key="8">
    <source>
        <dbReference type="ARBA" id="ARBA00022842"/>
    </source>
</evidence>
<keyword evidence="7 10" id="KW-0479">Metal-binding</keyword>
<evidence type="ECO:0000313" key="16">
    <source>
        <dbReference type="Proteomes" id="UP000295496"/>
    </source>
</evidence>
<evidence type="ECO:0000259" key="11">
    <source>
        <dbReference type="Pfam" id="PF00408"/>
    </source>
</evidence>
<dbReference type="InterPro" id="IPR005845">
    <property type="entry name" value="A-D-PHexomutase_a/b/a-II"/>
</dbReference>
<dbReference type="CDD" id="cd03089">
    <property type="entry name" value="PMM_PGM"/>
    <property type="match status" value="1"/>
</dbReference>
<dbReference type="InterPro" id="IPR005846">
    <property type="entry name" value="A-D-PHexomutase_a/b/a-III"/>
</dbReference>
<dbReference type="Gene3D" id="3.40.120.10">
    <property type="entry name" value="Alpha-D-Glucose-1,6-Bisphosphate, subunit A, domain 3"/>
    <property type="match status" value="3"/>
</dbReference>
<keyword evidence="8 10" id="KW-0460">Magnesium</keyword>
<dbReference type="SUPFAM" id="SSF55957">
    <property type="entry name" value="Phosphoglucomutase, C-terminal domain"/>
    <property type="match status" value="1"/>
</dbReference>
<dbReference type="SUPFAM" id="SSF53738">
    <property type="entry name" value="Phosphoglucomutase, first 3 domains"/>
    <property type="match status" value="3"/>
</dbReference>
<evidence type="ECO:0000256" key="3">
    <source>
        <dbReference type="ARBA" id="ARBA00004699"/>
    </source>
</evidence>
<dbReference type="PANTHER" id="PTHR43771:SF1">
    <property type="entry name" value="PHOSPHOMANNOMUTASE"/>
    <property type="match status" value="1"/>
</dbReference>
<comment type="caution">
    <text evidence="15">The sequence shown here is derived from an EMBL/GenBank/DDBJ whole genome shotgun (WGS) entry which is preliminary data.</text>
</comment>
<organism evidence="15 16">
    <name type="scientific">Lonepinella koalarum</name>
    <dbReference type="NCBI Taxonomy" id="53417"/>
    <lineage>
        <taxon>Bacteria</taxon>
        <taxon>Pseudomonadati</taxon>
        <taxon>Pseudomonadota</taxon>
        <taxon>Gammaproteobacteria</taxon>
        <taxon>Pasteurellales</taxon>
        <taxon>Pasteurellaceae</taxon>
        <taxon>Lonepinella</taxon>
    </lineage>
</organism>
<dbReference type="EMBL" id="SMGJ01000010">
    <property type="protein sequence ID" value="TCK66550.1"/>
    <property type="molecule type" value="Genomic_DNA"/>
</dbReference>
<evidence type="ECO:0000259" key="13">
    <source>
        <dbReference type="Pfam" id="PF02879"/>
    </source>
</evidence>
<proteinExistence type="inferred from homology"/>
<dbReference type="Pfam" id="PF02878">
    <property type="entry name" value="PGM_PMM_I"/>
    <property type="match status" value="1"/>
</dbReference>
<sequence>MSKLTCFKAYDIRGRLGDELNVDIAYRIGRAFGQYLKPKNIVVGGDVRLTSKELKSAVTNGLLDSGVDVIDLGEVGTEEVYFATSFLNADGGIEVTASHNPMDYNGLKLVREGSRPISSETGLADIQRLAEENNFPAVTQRGQYKQQSVIGDYVERLLSYVNLDNIKPLKLVINSGNGAAGHVVDAIEAQFKARRVPVEFIKVHNNPDGTFPHGIPNPILHENRQDTIDAVLKHKADMGIAFDGDFDRCFFFDENGGFIEGYYVVGLLGQAFTQKQKGAKIIYDPRLIWNTEKLVAENGGEAVMSKSGHSFIKEKMREVDAVYGGEMSAHHYFRDFYYCDSGMVPWLLVMELVSTTGKSLGQLVTESINTYPSPGEINSKLTDAKASIARVRAAYEKDAVSVNEIDGISIEYPNWRFNLRSSNTEPVVRLNLETRGDKQLMQEKTDEILALLRQ</sequence>
<evidence type="ECO:0000313" key="15">
    <source>
        <dbReference type="EMBL" id="TCK66550.1"/>
    </source>
</evidence>
<dbReference type="RefSeq" id="WP_132302840.1">
    <property type="nucleotide sequence ID" value="NZ_CP170642.1"/>
</dbReference>
<dbReference type="Proteomes" id="UP000295496">
    <property type="component" value="Unassembled WGS sequence"/>
</dbReference>
<evidence type="ECO:0000259" key="12">
    <source>
        <dbReference type="Pfam" id="PF02878"/>
    </source>
</evidence>
<dbReference type="GO" id="GO:0004615">
    <property type="term" value="F:phosphomannomutase activity"/>
    <property type="evidence" value="ECO:0007669"/>
    <property type="project" value="UniProtKB-EC"/>
</dbReference>
<feature type="domain" description="Alpha-D-phosphohexomutase alpha/beta/alpha" evidence="14">
    <location>
        <begin position="261"/>
        <end position="371"/>
    </location>
</feature>
<dbReference type="PROSITE" id="PS00710">
    <property type="entry name" value="PGM_PMM"/>
    <property type="match status" value="1"/>
</dbReference>
<dbReference type="InterPro" id="IPR005841">
    <property type="entry name" value="Alpha-D-phosphohexomutase_SF"/>
</dbReference>
<dbReference type="GO" id="GO:0005975">
    <property type="term" value="P:carbohydrate metabolic process"/>
    <property type="evidence" value="ECO:0007669"/>
    <property type="project" value="InterPro"/>
</dbReference>
<reference evidence="15 16" key="1">
    <citation type="submission" date="2019-03" db="EMBL/GenBank/DDBJ databases">
        <title>Genomic Encyclopedia of Type Strains, Phase IV (KMG-IV): sequencing the most valuable type-strain genomes for metagenomic binning, comparative biology and taxonomic classification.</title>
        <authorList>
            <person name="Goeker M."/>
        </authorList>
    </citation>
    <scope>NUCLEOTIDE SEQUENCE [LARGE SCALE GENOMIC DNA]</scope>
    <source>
        <strain evidence="15 16">DSM 10053</strain>
    </source>
</reference>
<dbReference type="InterPro" id="IPR005844">
    <property type="entry name" value="A-D-PHexomutase_a/b/a-I"/>
</dbReference>
<dbReference type="EC" id="5.4.2.8" evidence="5"/>
<dbReference type="Pfam" id="PF00408">
    <property type="entry name" value="PGM_PMM_IV"/>
    <property type="match status" value="1"/>
</dbReference>
<name>A0A4R1KQ06_9PAST</name>
<dbReference type="PRINTS" id="PR00509">
    <property type="entry name" value="PGMPMM"/>
</dbReference>
<dbReference type="OrthoDB" id="9803322at2"/>
<evidence type="ECO:0000256" key="4">
    <source>
        <dbReference type="ARBA" id="ARBA00010231"/>
    </source>
</evidence>
<dbReference type="PANTHER" id="PTHR43771">
    <property type="entry name" value="PHOSPHOMANNOMUTASE"/>
    <property type="match status" value="1"/>
</dbReference>
<evidence type="ECO:0000256" key="1">
    <source>
        <dbReference type="ARBA" id="ARBA00000586"/>
    </source>
</evidence>
<dbReference type="Gene3D" id="3.30.310.50">
    <property type="entry name" value="Alpha-D-phosphohexomutase, C-terminal domain"/>
    <property type="match status" value="1"/>
</dbReference>
<feature type="domain" description="Alpha-D-phosphohexomutase alpha/beta/alpha" evidence="12">
    <location>
        <begin position="7"/>
        <end position="134"/>
    </location>
</feature>
<gene>
    <name evidence="15" type="ORF">EV692_2283</name>
</gene>